<evidence type="ECO:0000256" key="1">
    <source>
        <dbReference type="ARBA" id="ARBA00004651"/>
    </source>
</evidence>
<keyword evidence="5 6" id="KW-0472">Membrane</keyword>
<sequence>MGGNTLTRAWLALLGLSVGSAVLTLLPVPAAVMGGGILLLALIKTRVILAQYLDLACSPGWLRGFTMVLTGFSVLIFALYLI</sequence>
<evidence type="ECO:0008006" key="9">
    <source>
        <dbReference type="Google" id="ProtNLM"/>
    </source>
</evidence>
<dbReference type="RefSeq" id="WP_243470831.1">
    <property type="nucleotide sequence ID" value="NZ_CYUD01000017.1"/>
</dbReference>
<keyword evidence="3 6" id="KW-0812">Transmembrane</keyword>
<protein>
    <recommendedName>
        <fullName evidence="9">Nitric oxide reductase F protein</fullName>
    </recommendedName>
</protein>
<dbReference type="GO" id="GO:0005886">
    <property type="term" value="C:plasma membrane"/>
    <property type="evidence" value="ECO:0007669"/>
    <property type="project" value="UniProtKB-SubCell"/>
</dbReference>
<dbReference type="InterPro" id="IPR005171">
    <property type="entry name" value="Cyt_c_oxidase_su4_prok"/>
</dbReference>
<accession>A0A0P1IJN9</accession>
<feature type="transmembrane region" description="Helical" evidence="6">
    <location>
        <begin position="30"/>
        <end position="49"/>
    </location>
</feature>
<organism evidence="7 8">
    <name type="scientific">Ruegeria denitrificans</name>
    <dbReference type="NCBI Taxonomy" id="1715692"/>
    <lineage>
        <taxon>Bacteria</taxon>
        <taxon>Pseudomonadati</taxon>
        <taxon>Pseudomonadota</taxon>
        <taxon>Alphaproteobacteria</taxon>
        <taxon>Rhodobacterales</taxon>
        <taxon>Roseobacteraceae</taxon>
        <taxon>Ruegeria</taxon>
    </lineage>
</organism>
<keyword evidence="4 6" id="KW-1133">Transmembrane helix</keyword>
<evidence type="ECO:0000256" key="3">
    <source>
        <dbReference type="ARBA" id="ARBA00022692"/>
    </source>
</evidence>
<evidence type="ECO:0000313" key="8">
    <source>
        <dbReference type="Proteomes" id="UP000051260"/>
    </source>
</evidence>
<reference evidence="8" key="1">
    <citation type="submission" date="2015-09" db="EMBL/GenBank/DDBJ databases">
        <authorList>
            <person name="Rodrigo-Torres L."/>
            <person name="Arahal D.R."/>
        </authorList>
    </citation>
    <scope>NUCLEOTIDE SEQUENCE [LARGE SCALE GENOMIC DNA]</scope>
    <source>
        <strain evidence="8">CECT 5091</strain>
    </source>
</reference>
<evidence type="ECO:0000256" key="2">
    <source>
        <dbReference type="ARBA" id="ARBA00022475"/>
    </source>
</evidence>
<evidence type="ECO:0000313" key="7">
    <source>
        <dbReference type="EMBL" id="CUK17623.1"/>
    </source>
</evidence>
<name>A0A0P1IJN9_9RHOB</name>
<keyword evidence="2" id="KW-1003">Cell membrane</keyword>
<proteinExistence type="predicted"/>
<keyword evidence="8" id="KW-1185">Reference proteome</keyword>
<gene>
    <name evidence="7" type="ORF">RUE5091_04146</name>
</gene>
<dbReference type="Proteomes" id="UP000051260">
    <property type="component" value="Unassembled WGS sequence"/>
</dbReference>
<dbReference type="EMBL" id="CYUD01000017">
    <property type="protein sequence ID" value="CUK17623.1"/>
    <property type="molecule type" value="Genomic_DNA"/>
</dbReference>
<dbReference type="Pfam" id="PF03626">
    <property type="entry name" value="COX4_pro"/>
    <property type="match status" value="1"/>
</dbReference>
<comment type="subcellular location">
    <subcellularLocation>
        <location evidence="1">Cell membrane</location>
        <topology evidence="1">Multi-pass membrane protein</topology>
    </subcellularLocation>
</comment>
<feature type="transmembrane region" description="Helical" evidence="6">
    <location>
        <begin position="61"/>
        <end position="81"/>
    </location>
</feature>
<dbReference type="STRING" id="1715692.RUE5091_04146"/>
<evidence type="ECO:0000256" key="4">
    <source>
        <dbReference type="ARBA" id="ARBA00022989"/>
    </source>
</evidence>
<dbReference type="AlphaFoldDB" id="A0A0P1IJN9"/>
<evidence type="ECO:0000256" key="5">
    <source>
        <dbReference type="ARBA" id="ARBA00023136"/>
    </source>
</evidence>
<evidence type="ECO:0000256" key="6">
    <source>
        <dbReference type="SAM" id="Phobius"/>
    </source>
</evidence>